<evidence type="ECO:0000313" key="1">
    <source>
        <dbReference type="EMBL" id="VDP04358.1"/>
    </source>
</evidence>
<sequence length="66" mass="7620">MNDHPSEPLEGDSLDKLNNIDLGHSPDNWSDWFSYMSLKVSVDQLLFFQHSYSYNISGLVFQNNIV</sequence>
<dbReference type="AlphaFoldDB" id="A0A183MAW1"/>
<keyword evidence="2" id="KW-1185">Reference proteome</keyword>
<reference evidence="1 2" key="1">
    <citation type="submission" date="2018-11" db="EMBL/GenBank/DDBJ databases">
        <authorList>
            <consortium name="Pathogen Informatics"/>
        </authorList>
    </citation>
    <scope>NUCLEOTIDE SEQUENCE [LARGE SCALE GENOMIC DNA]</scope>
    <source>
        <strain evidence="1 2">Zambia</strain>
    </source>
</reference>
<organism evidence="1 2">
    <name type="scientific">Schistosoma margrebowiei</name>
    <dbReference type="NCBI Taxonomy" id="48269"/>
    <lineage>
        <taxon>Eukaryota</taxon>
        <taxon>Metazoa</taxon>
        <taxon>Spiralia</taxon>
        <taxon>Lophotrochozoa</taxon>
        <taxon>Platyhelminthes</taxon>
        <taxon>Trematoda</taxon>
        <taxon>Digenea</taxon>
        <taxon>Strigeidida</taxon>
        <taxon>Schistosomatoidea</taxon>
        <taxon>Schistosomatidae</taxon>
        <taxon>Schistosoma</taxon>
    </lineage>
</organism>
<dbReference type="Proteomes" id="UP000277204">
    <property type="component" value="Unassembled WGS sequence"/>
</dbReference>
<evidence type="ECO:0000313" key="2">
    <source>
        <dbReference type="Proteomes" id="UP000277204"/>
    </source>
</evidence>
<name>A0A183MAW1_9TREM</name>
<proteinExistence type="predicted"/>
<gene>
    <name evidence="1" type="ORF">SMRZ_LOCUS13186</name>
</gene>
<accession>A0A183MAW1</accession>
<dbReference type="EMBL" id="UZAI01009297">
    <property type="protein sequence ID" value="VDP04358.1"/>
    <property type="molecule type" value="Genomic_DNA"/>
</dbReference>
<dbReference type="STRING" id="48269.A0A183MAW1"/>
<protein>
    <submittedName>
        <fullName evidence="1">Uncharacterized protein</fullName>
    </submittedName>
</protein>